<protein>
    <recommendedName>
        <fullName evidence="6">DUF3328 domain-containing protein</fullName>
    </recommendedName>
</protein>
<keyword evidence="3" id="KW-1133">Transmembrane helix</keyword>
<dbReference type="GO" id="GO:0043386">
    <property type="term" value="P:mycotoxin biosynthetic process"/>
    <property type="evidence" value="ECO:0007669"/>
    <property type="project" value="InterPro"/>
</dbReference>
<evidence type="ECO:0000313" key="4">
    <source>
        <dbReference type="EMBL" id="TRX93776.1"/>
    </source>
</evidence>
<feature type="region of interest" description="Disordered" evidence="2">
    <location>
        <begin position="91"/>
        <end position="111"/>
    </location>
</feature>
<keyword evidence="3" id="KW-0812">Transmembrane</keyword>
<sequence>MYEFEHISESVTLVDNTSESPEESFETYKVAGTKRKKGILSCGRVYVAILHVMILLLIGLLLNHGFIDSNRSSAQLERSWSPVQDFVEYQESTKHATDPGHNSVYSGPPSEEQEDAWDRLIMPAYLNVSRDELTRAGESFENVIELVGGGYIVSLAVYHELHCLDRYYPNLTETQNQFLKGHLDHCLEVLRMSIMCQGNTVLNSYKWDTEAIDKPMTTSNSRSVCVKWSSIEDWSYDKKVSYSPPVKWPSQNQAQ</sequence>
<dbReference type="Pfam" id="PF11807">
    <property type="entry name" value="UstYa"/>
    <property type="match status" value="1"/>
</dbReference>
<evidence type="ECO:0000256" key="3">
    <source>
        <dbReference type="SAM" id="Phobius"/>
    </source>
</evidence>
<proteinExistence type="inferred from homology"/>
<dbReference type="STRING" id="2512241.A0A553I0P3"/>
<name>A0A553I0P3_9PEZI</name>
<organism evidence="4 5">
    <name type="scientific">Xylaria flabelliformis</name>
    <dbReference type="NCBI Taxonomy" id="2512241"/>
    <lineage>
        <taxon>Eukaryota</taxon>
        <taxon>Fungi</taxon>
        <taxon>Dikarya</taxon>
        <taxon>Ascomycota</taxon>
        <taxon>Pezizomycotina</taxon>
        <taxon>Sordariomycetes</taxon>
        <taxon>Xylariomycetidae</taxon>
        <taxon>Xylariales</taxon>
        <taxon>Xylariaceae</taxon>
        <taxon>Xylaria</taxon>
    </lineage>
</organism>
<dbReference type="InterPro" id="IPR021765">
    <property type="entry name" value="UstYa-like"/>
</dbReference>
<dbReference type="PANTHER" id="PTHR33365">
    <property type="entry name" value="YALI0B05434P"/>
    <property type="match status" value="1"/>
</dbReference>
<comment type="caution">
    <text evidence="4">The sequence shown here is derived from an EMBL/GenBank/DDBJ whole genome shotgun (WGS) entry which is preliminary data.</text>
</comment>
<evidence type="ECO:0000313" key="5">
    <source>
        <dbReference type="Proteomes" id="UP000319160"/>
    </source>
</evidence>
<gene>
    <name evidence="4" type="ORF">FHL15_005452</name>
</gene>
<keyword evidence="5" id="KW-1185">Reference proteome</keyword>
<keyword evidence="3" id="KW-0472">Membrane</keyword>
<dbReference type="EMBL" id="VFLP01000027">
    <property type="protein sequence ID" value="TRX93776.1"/>
    <property type="molecule type" value="Genomic_DNA"/>
</dbReference>
<dbReference type="PANTHER" id="PTHR33365:SF7">
    <property type="entry name" value="TAT PATHWAY SIGNAL SEQUENCE"/>
    <property type="match status" value="1"/>
</dbReference>
<evidence type="ECO:0000256" key="2">
    <source>
        <dbReference type="SAM" id="MobiDB-lite"/>
    </source>
</evidence>
<dbReference type="AlphaFoldDB" id="A0A553I0P3"/>
<evidence type="ECO:0008006" key="6">
    <source>
        <dbReference type="Google" id="ProtNLM"/>
    </source>
</evidence>
<dbReference type="OrthoDB" id="3687641at2759"/>
<feature type="transmembrane region" description="Helical" evidence="3">
    <location>
        <begin position="45"/>
        <end position="67"/>
    </location>
</feature>
<evidence type="ECO:0000256" key="1">
    <source>
        <dbReference type="ARBA" id="ARBA00035112"/>
    </source>
</evidence>
<comment type="similarity">
    <text evidence="1">Belongs to the ustYa family.</text>
</comment>
<accession>A0A553I0P3</accession>
<dbReference type="Proteomes" id="UP000319160">
    <property type="component" value="Unassembled WGS sequence"/>
</dbReference>
<reference evidence="5" key="1">
    <citation type="submission" date="2019-06" db="EMBL/GenBank/DDBJ databases">
        <title>Draft genome sequence of the griseofulvin-producing fungus Xylaria cubensis strain G536.</title>
        <authorList>
            <person name="Mead M.E."/>
            <person name="Raja H.A."/>
            <person name="Steenwyk J.L."/>
            <person name="Knowles S.L."/>
            <person name="Oberlies N.H."/>
            <person name="Rokas A."/>
        </authorList>
    </citation>
    <scope>NUCLEOTIDE SEQUENCE [LARGE SCALE GENOMIC DNA]</scope>
    <source>
        <strain evidence="5">G536</strain>
    </source>
</reference>